<keyword evidence="1" id="KW-1133">Transmembrane helix</keyword>
<name>A0A7W1YGX7_9LIST</name>
<feature type="transmembrane region" description="Helical" evidence="1">
    <location>
        <begin position="31"/>
        <end position="48"/>
    </location>
</feature>
<keyword evidence="3" id="KW-1185">Reference proteome</keyword>
<dbReference type="RefSeq" id="WP_181677250.1">
    <property type="nucleotide sequence ID" value="NZ_JABJVM010000014.1"/>
</dbReference>
<protein>
    <submittedName>
        <fullName evidence="2">Uncharacterized protein</fullName>
    </submittedName>
</protein>
<sequence length="66" mass="7794">MNRKIWMNILGCMSAGIIGVLIFIPDYGFPDMYRILIFMAVFMINFYINRYLRARKNNSENPPNQS</sequence>
<dbReference type="Proteomes" id="UP000548787">
    <property type="component" value="Unassembled WGS sequence"/>
</dbReference>
<evidence type="ECO:0000256" key="1">
    <source>
        <dbReference type="SAM" id="Phobius"/>
    </source>
</evidence>
<proteinExistence type="predicted"/>
<organism evidence="2 3">
    <name type="scientific">Listeria rustica</name>
    <dbReference type="NCBI Taxonomy" id="2713503"/>
    <lineage>
        <taxon>Bacteria</taxon>
        <taxon>Bacillati</taxon>
        <taxon>Bacillota</taxon>
        <taxon>Bacilli</taxon>
        <taxon>Bacillales</taxon>
        <taxon>Listeriaceae</taxon>
        <taxon>Listeria</taxon>
    </lineage>
</organism>
<reference evidence="2 3" key="1">
    <citation type="submission" date="2020-08" db="EMBL/GenBank/DDBJ databases">
        <title>Listeria ohnekaius sp. nov. and Listeria portnoyii sp. nov. isolated from non-agricultural and natural environments.</title>
        <authorList>
            <person name="Weller D."/>
            <person name="Belias A.M."/>
            <person name="Liao J."/>
            <person name="Guo S."/>
            <person name="Orsi R.H."/>
            <person name="Wiedmann M."/>
        </authorList>
    </citation>
    <scope>NUCLEOTIDE SEQUENCE [LARGE SCALE GENOMIC DNA]</scope>
    <source>
        <strain evidence="2 3">FSL W9-0585</strain>
    </source>
</reference>
<dbReference type="AlphaFoldDB" id="A0A7W1YGX7"/>
<accession>A0A7W1YGX7</accession>
<evidence type="ECO:0000313" key="3">
    <source>
        <dbReference type="Proteomes" id="UP000548787"/>
    </source>
</evidence>
<dbReference type="EMBL" id="JABJVM010000014">
    <property type="protein sequence ID" value="MBA3927136.1"/>
    <property type="molecule type" value="Genomic_DNA"/>
</dbReference>
<evidence type="ECO:0000313" key="2">
    <source>
        <dbReference type="EMBL" id="MBA3927136.1"/>
    </source>
</evidence>
<keyword evidence="1" id="KW-0472">Membrane</keyword>
<feature type="transmembrane region" description="Helical" evidence="1">
    <location>
        <begin position="5"/>
        <end position="25"/>
    </location>
</feature>
<comment type="caution">
    <text evidence="2">The sequence shown here is derived from an EMBL/GenBank/DDBJ whole genome shotgun (WGS) entry which is preliminary data.</text>
</comment>
<gene>
    <name evidence="2" type="ORF">HPK16_12365</name>
</gene>
<keyword evidence="1" id="KW-0812">Transmembrane</keyword>